<organism evidence="3 4">
    <name type="scientific">Pseudonocardia alaniniphila</name>
    <dbReference type="NCBI Taxonomy" id="75291"/>
    <lineage>
        <taxon>Bacteria</taxon>
        <taxon>Bacillati</taxon>
        <taxon>Actinomycetota</taxon>
        <taxon>Actinomycetes</taxon>
        <taxon>Pseudonocardiales</taxon>
        <taxon>Pseudonocardiaceae</taxon>
        <taxon>Pseudonocardia</taxon>
    </lineage>
</organism>
<accession>A0ABS9TQD1</accession>
<keyword evidence="2" id="KW-0472">Membrane</keyword>
<proteinExistence type="predicted"/>
<reference evidence="3 4" key="1">
    <citation type="submission" date="2022-03" db="EMBL/GenBank/DDBJ databases">
        <title>Pseudonocardia alaer sp. nov., a novel actinomycete isolated from reed forest soil.</title>
        <authorList>
            <person name="Wang L."/>
        </authorList>
    </citation>
    <scope>NUCLEOTIDE SEQUENCE [LARGE SCALE GENOMIC DNA]</scope>
    <source>
        <strain evidence="3 4">Y-16303</strain>
    </source>
</reference>
<evidence type="ECO:0000256" key="2">
    <source>
        <dbReference type="SAM" id="Phobius"/>
    </source>
</evidence>
<dbReference type="RefSeq" id="WP_241041555.1">
    <property type="nucleotide sequence ID" value="NZ_BAAAJF010000016.1"/>
</dbReference>
<evidence type="ECO:0008006" key="5">
    <source>
        <dbReference type="Google" id="ProtNLM"/>
    </source>
</evidence>
<feature type="region of interest" description="Disordered" evidence="1">
    <location>
        <begin position="179"/>
        <end position="208"/>
    </location>
</feature>
<feature type="transmembrane region" description="Helical" evidence="2">
    <location>
        <begin position="12"/>
        <end position="33"/>
    </location>
</feature>
<feature type="transmembrane region" description="Helical" evidence="2">
    <location>
        <begin position="39"/>
        <end position="56"/>
    </location>
</feature>
<protein>
    <recommendedName>
        <fullName evidence="5">Integral membrane protein</fullName>
    </recommendedName>
</protein>
<sequence>MSGGTAGTRRPLRGAALAVLSTLLTAVGHVAGGGSVPDLALLVVLFPLLAAVFMSLAERGRSIVGTVTTLAAGQLVLHQLMVLLHPGQLPMGPATVSGVGMFGMHAAVTAVLTAVLMYADAASAGLLAAVRRVVPRHLRPLPADRPLPARPVPGPAVPARLARALSVTHVRRGPPVWCAAAPSPNPHRRHPCPRPPAGPRCVPAPSPR</sequence>
<feature type="transmembrane region" description="Helical" evidence="2">
    <location>
        <begin position="104"/>
        <end position="130"/>
    </location>
</feature>
<keyword evidence="4" id="KW-1185">Reference proteome</keyword>
<keyword evidence="2" id="KW-0812">Transmembrane</keyword>
<dbReference type="Proteomes" id="UP001299970">
    <property type="component" value="Unassembled WGS sequence"/>
</dbReference>
<comment type="caution">
    <text evidence="3">The sequence shown here is derived from an EMBL/GenBank/DDBJ whole genome shotgun (WGS) entry which is preliminary data.</text>
</comment>
<feature type="transmembrane region" description="Helical" evidence="2">
    <location>
        <begin position="63"/>
        <end position="84"/>
    </location>
</feature>
<gene>
    <name evidence="3" type="ORF">MMF94_34015</name>
</gene>
<evidence type="ECO:0000256" key="1">
    <source>
        <dbReference type="SAM" id="MobiDB-lite"/>
    </source>
</evidence>
<evidence type="ECO:0000313" key="3">
    <source>
        <dbReference type="EMBL" id="MCH6170748.1"/>
    </source>
</evidence>
<dbReference type="EMBL" id="JAKXMK010000036">
    <property type="protein sequence ID" value="MCH6170748.1"/>
    <property type="molecule type" value="Genomic_DNA"/>
</dbReference>
<feature type="compositionally biased region" description="Pro residues" evidence="1">
    <location>
        <begin position="193"/>
        <end position="208"/>
    </location>
</feature>
<name>A0ABS9TQD1_9PSEU</name>
<keyword evidence="2" id="KW-1133">Transmembrane helix</keyword>
<evidence type="ECO:0000313" key="4">
    <source>
        <dbReference type="Proteomes" id="UP001299970"/>
    </source>
</evidence>